<comment type="caution">
    <text evidence="1">The sequence shown here is derived from an EMBL/GenBank/DDBJ whole genome shotgun (WGS) entry which is preliminary data.</text>
</comment>
<protein>
    <submittedName>
        <fullName evidence="1">Uncharacterized protein</fullName>
    </submittedName>
</protein>
<gene>
    <name evidence="1" type="ORF">PMAYCL1PPCAC_20606</name>
</gene>
<evidence type="ECO:0000313" key="2">
    <source>
        <dbReference type="Proteomes" id="UP001328107"/>
    </source>
</evidence>
<feature type="non-terminal residue" evidence="1">
    <location>
        <position position="1"/>
    </location>
</feature>
<evidence type="ECO:0000313" key="1">
    <source>
        <dbReference type="EMBL" id="GMR50411.1"/>
    </source>
</evidence>
<sequence>DGWPAEVPEKKINKPKVVFNNYGTNKLLIDLVSGGAVATIAKTAFGGNMASVARYAQSLGLNFAFKENYKNFFLEGCRNERKLP</sequence>
<organism evidence="1 2">
    <name type="scientific">Pristionchus mayeri</name>
    <dbReference type="NCBI Taxonomy" id="1317129"/>
    <lineage>
        <taxon>Eukaryota</taxon>
        <taxon>Metazoa</taxon>
        <taxon>Ecdysozoa</taxon>
        <taxon>Nematoda</taxon>
        <taxon>Chromadorea</taxon>
        <taxon>Rhabditida</taxon>
        <taxon>Rhabditina</taxon>
        <taxon>Diplogasteromorpha</taxon>
        <taxon>Diplogasteroidea</taxon>
        <taxon>Neodiplogasteridae</taxon>
        <taxon>Pristionchus</taxon>
    </lineage>
</organism>
<dbReference type="EMBL" id="BTRK01000004">
    <property type="protein sequence ID" value="GMR50411.1"/>
    <property type="molecule type" value="Genomic_DNA"/>
</dbReference>
<name>A0AAN5CTK7_9BILA</name>
<proteinExistence type="predicted"/>
<dbReference type="Proteomes" id="UP001328107">
    <property type="component" value="Unassembled WGS sequence"/>
</dbReference>
<keyword evidence="2" id="KW-1185">Reference proteome</keyword>
<reference evidence="2" key="1">
    <citation type="submission" date="2022-10" db="EMBL/GenBank/DDBJ databases">
        <title>Genome assembly of Pristionchus species.</title>
        <authorList>
            <person name="Yoshida K."/>
            <person name="Sommer R.J."/>
        </authorList>
    </citation>
    <scope>NUCLEOTIDE SEQUENCE [LARGE SCALE GENOMIC DNA]</scope>
    <source>
        <strain evidence="2">RS5460</strain>
    </source>
</reference>
<dbReference type="AlphaFoldDB" id="A0AAN5CTK7"/>
<accession>A0AAN5CTK7</accession>